<dbReference type="CDD" id="cd18186">
    <property type="entry name" value="BTB_POZ_ZBTB_KLHL-like"/>
    <property type="match status" value="1"/>
</dbReference>
<dbReference type="SUPFAM" id="SSF54695">
    <property type="entry name" value="POZ domain"/>
    <property type="match status" value="1"/>
</dbReference>
<dbReference type="InterPro" id="IPR000210">
    <property type="entry name" value="BTB/POZ_dom"/>
</dbReference>
<feature type="domain" description="BTB" evidence="1">
    <location>
        <begin position="1"/>
        <end position="64"/>
    </location>
</feature>
<sequence>MIILEVGDKKDKFLVHRSVLAATGDFFEAACKPVWLKGSNVIELPADDPDTIQTLVNWMYSDEIWSSGERQVCTFENTLGEALASPFGLFAKLYILAEKYQIVRLKNDAIDAMINYNEYTDLPISLISYLYDNTTQDSVVRRLILDIVRCEWNRDQFLDFAERMCRDFLVDLAVPSFDLSAAEFDKYTRDLQLPHSQFCMRYHTHSDETPFCENLKNPTFPDD</sequence>
<reference evidence="2 3" key="1">
    <citation type="submission" date="2016-04" db="EMBL/GenBank/DDBJ databases">
        <title>A degradative enzymes factory behind the ericoid mycorrhizal symbiosis.</title>
        <authorList>
            <consortium name="DOE Joint Genome Institute"/>
            <person name="Martino E."/>
            <person name="Morin E."/>
            <person name="Grelet G."/>
            <person name="Kuo A."/>
            <person name="Kohler A."/>
            <person name="Daghino S."/>
            <person name="Barry K."/>
            <person name="Choi C."/>
            <person name="Cichocki N."/>
            <person name="Clum A."/>
            <person name="Copeland A."/>
            <person name="Hainaut M."/>
            <person name="Haridas S."/>
            <person name="Labutti K."/>
            <person name="Lindquist E."/>
            <person name="Lipzen A."/>
            <person name="Khouja H.-R."/>
            <person name="Murat C."/>
            <person name="Ohm R."/>
            <person name="Olson A."/>
            <person name="Spatafora J."/>
            <person name="Veneault-Fourrey C."/>
            <person name="Henrissat B."/>
            <person name="Grigoriev I."/>
            <person name="Martin F."/>
            <person name="Perotto S."/>
        </authorList>
    </citation>
    <scope>NUCLEOTIDE SEQUENCE [LARGE SCALE GENOMIC DNA]</scope>
    <source>
        <strain evidence="2 3">F</strain>
    </source>
</reference>
<name>A0A2J6RT21_HYAVF</name>
<evidence type="ECO:0000313" key="2">
    <source>
        <dbReference type="EMBL" id="PMD41662.1"/>
    </source>
</evidence>
<organism evidence="2 3">
    <name type="scientific">Hyaloscypha variabilis (strain UAMH 11265 / GT02V1 / F)</name>
    <name type="common">Meliniomyces variabilis</name>
    <dbReference type="NCBI Taxonomy" id="1149755"/>
    <lineage>
        <taxon>Eukaryota</taxon>
        <taxon>Fungi</taxon>
        <taxon>Dikarya</taxon>
        <taxon>Ascomycota</taxon>
        <taxon>Pezizomycotina</taxon>
        <taxon>Leotiomycetes</taxon>
        <taxon>Helotiales</taxon>
        <taxon>Hyaloscyphaceae</taxon>
        <taxon>Hyaloscypha</taxon>
        <taxon>Hyaloscypha variabilis</taxon>
    </lineage>
</organism>
<dbReference type="PROSITE" id="PS50097">
    <property type="entry name" value="BTB"/>
    <property type="match status" value="1"/>
</dbReference>
<evidence type="ECO:0000313" key="3">
    <source>
        <dbReference type="Proteomes" id="UP000235786"/>
    </source>
</evidence>
<dbReference type="AlphaFoldDB" id="A0A2J6RT21"/>
<evidence type="ECO:0000259" key="1">
    <source>
        <dbReference type="PROSITE" id="PS50097"/>
    </source>
</evidence>
<dbReference type="Pfam" id="PF00651">
    <property type="entry name" value="BTB"/>
    <property type="match status" value="1"/>
</dbReference>
<dbReference type="PANTHER" id="PTHR47843">
    <property type="entry name" value="BTB DOMAIN-CONTAINING PROTEIN-RELATED"/>
    <property type="match status" value="1"/>
</dbReference>
<proteinExistence type="predicted"/>
<dbReference type="Gene3D" id="3.30.710.10">
    <property type="entry name" value="Potassium Channel Kv1.1, Chain A"/>
    <property type="match status" value="1"/>
</dbReference>
<dbReference type="OrthoDB" id="6359816at2759"/>
<keyword evidence="3" id="KW-1185">Reference proteome</keyword>
<dbReference type="InterPro" id="IPR011333">
    <property type="entry name" value="SKP1/BTB/POZ_sf"/>
</dbReference>
<accession>A0A2J6RT21</accession>
<dbReference type="STRING" id="1149755.A0A2J6RT21"/>
<gene>
    <name evidence="2" type="ORF">L207DRAFT_528268</name>
</gene>
<protein>
    <recommendedName>
        <fullName evidence="1">BTB domain-containing protein</fullName>
    </recommendedName>
</protein>
<dbReference type="PANTHER" id="PTHR47843:SF2">
    <property type="entry name" value="BTB DOMAIN-CONTAINING PROTEIN"/>
    <property type="match status" value="1"/>
</dbReference>
<dbReference type="EMBL" id="KZ613944">
    <property type="protein sequence ID" value="PMD41662.1"/>
    <property type="molecule type" value="Genomic_DNA"/>
</dbReference>
<dbReference type="Proteomes" id="UP000235786">
    <property type="component" value="Unassembled WGS sequence"/>
</dbReference>